<gene>
    <name evidence="1" type="ORF">PSEMO_57370</name>
</gene>
<sequence length="63" mass="6645">MTGGGARFMVVFEALHLYVAEGGSGVGHESSQVGVGLLRGQRFLIAVELAGTGLIFLVRRWVA</sequence>
<accession>A0A1Q9QVS2</accession>
<name>A0A1Q9QVS2_PSEPU</name>
<protein>
    <submittedName>
        <fullName evidence="1">Uncharacterized protein</fullName>
    </submittedName>
</protein>
<reference evidence="1 2" key="1">
    <citation type="submission" date="2016-10" db="EMBL/GenBank/DDBJ databases">
        <title>Genome Sequence of Pseudomonas putida GM4FR.</title>
        <authorList>
            <person name="Poehlein A."/>
            <person name="Wemheuer F."/>
            <person name="Hollensteiner J."/>
            <person name="Wemheuer B."/>
        </authorList>
    </citation>
    <scope>NUCLEOTIDE SEQUENCE [LARGE SCALE GENOMIC DNA]</scope>
    <source>
        <strain evidence="1 2">GM4FR</strain>
    </source>
</reference>
<dbReference type="AlphaFoldDB" id="A0A1Q9QVS2"/>
<evidence type="ECO:0000313" key="1">
    <source>
        <dbReference type="EMBL" id="OLS59228.1"/>
    </source>
</evidence>
<dbReference type="Proteomes" id="UP000186736">
    <property type="component" value="Unassembled WGS sequence"/>
</dbReference>
<organism evidence="1 2">
    <name type="scientific">Pseudomonas putida</name>
    <name type="common">Arthrobacter siderocapsulatus</name>
    <dbReference type="NCBI Taxonomy" id="303"/>
    <lineage>
        <taxon>Bacteria</taxon>
        <taxon>Pseudomonadati</taxon>
        <taxon>Pseudomonadota</taxon>
        <taxon>Gammaproteobacteria</taxon>
        <taxon>Pseudomonadales</taxon>
        <taxon>Pseudomonadaceae</taxon>
        <taxon>Pseudomonas</taxon>
    </lineage>
</organism>
<evidence type="ECO:0000313" key="2">
    <source>
        <dbReference type="Proteomes" id="UP000186736"/>
    </source>
</evidence>
<proteinExistence type="predicted"/>
<dbReference type="EMBL" id="MKZO01000073">
    <property type="protein sequence ID" value="OLS59228.1"/>
    <property type="molecule type" value="Genomic_DNA"/>
</dbReference>
<comment type="caution">
    <text evidence="1">The sequence shown here is derived from an EMBL/GenBank/DDBJ whole genome shotgun (WGS) entry which is preliminary data.</text>
</comment>